<dbReference type="Proteomes" id="UP001165065">
    <property type="component" value="Unassembled WGS sequence"/>
</dbReference>
<gene>
    <name evidence="1" type="ORF">TrCOL_g13628</name>
</gene>
<protein>
    <submittedName>
        <fullName evidence="1">Uncharacterized protein</fullName>
    </submittedName>
</protein>
<reference evidence="2" key="1">
    <citation type="journal article" date="2023" name="Commun. Biol.">
        <title>Genome analysis of Parmales, the sister group of diatoms, reveals the evolutionary specialization of diatoms from phago-mixotrophs to photoautotrophs.</title>
        <authorList>
            <person name="Ban H."/>
            <person name="Sato S."/>
            <person name="Yoshikawa S."/>
            <person name="Yamada K."/>
            <person name="Nakamura Y."/>
            <person name="Ichinomiya M."/>
            <person name="Sato N."/>
            <person name="Blanc-Mathieu R."/>
            <person name="Endo H."/>
            <person name="Kuwata A."/>
            <person name="Ogata H."/>
        </authorList>
    </citation>
    <scope>NUCLEOTIDE SEQUENCE [LARGE SCALE GENOMIC DNA]</scope>
</reference>
<keyword evidence="2" id="KW-1185">Reference proteome</keyword>
<evidence type="ECO:0000313" key="2">
    <source>
        <dbReference type="Proteomes" id="UP001165065"/>
    </source>
</evidence>
<organism evidence="1 2">
    <name type="scientific">Triparma columacea</name>
    <dbReference type="NCBI Taxonomy" id="722753"/>
    <lineage>
        <taxon>Eukaryota</taxon>
        <taxon>Sar</taxon>
        <taxon>Stramenopiles</taxon>
        <taxon>Ochrophyta</taxon>
        <taxon>Bolidophyceae</taxon>
        <taxon>Parmales</taxon>
        <taxon>Triparmaceae</taxon>
        <taxon>Triparma</taxon>
    </lineage>
</organism>
<comment type="caution">
    <text evidence="1">The sequence shown here is derived from an EMBL/GenBank/DDBJ whole genome shotgun (WGS) entry which is preliminary data.</text>
</comment>
<name>A0A9W7FUN9_9STRA</name>
<proteinExistence type="predicted"/>
<accession>A0A9W7FUN9</accession>
<sequence length="113" mass="13073">MLLVTFLVRVRINKHFVSICREMTLATATMIDLEELRDGTLQQNGGKIDNCYTVPSLRRDKWELEPKPYRKKSVLTKRDAFAKKRTVDLVEHDDLATPDRISSLGRRGRTLKS</sequence>
<evidence type="ECO:0000313" key="1">
    <source>
        <dbReference type="EMBL" id="GMI20844.1"/>
    </source>
</evidence>
<dbReference type="AlphaFoldDB" id="A0A9W7FUN9"/>
<dbReference type="EMBL" id="BRYA01000523">
    <property type="protein sequence ID" value="GMI20844.1"/>
    <property type="molecule type" value="Genomic_DNA"/>
</dbReference>